<proteinExistence type="predicted"/>
<gene>
    <name evidence="1" type="ORF">J437_LFUL014183</name>
</gene>
<accession>A0A8K0KG77</accession>
<reference evidence="1" key="1">
    <citation type="submission" date="2013-04" db="EMBL/GenBank/DDBJ databases">
        <authorList>
            <person name="Qu J."/>
            <person name="Murali S.C."/>
            <person name="Bandaranaike D."/>
            <person name="Bellair M."/>
            <person name="Blankenburg K."/>
            <person name="Chao H."/>
            <person name="Dinh H."/>
            <person name="Doddapaneni H."/>
            <person name="Downs B."/>
            <person name="Dugan-Rocha S."/>
            <person name="Elkadiri S."/>
            <person name="Gnanaolivu R.D."/>
            <person name="Hernandez B."/>
            <person name="Javaid M."/>
            <person name="Jayaseelan J.C."/>
            <person name="Lee S."/>
            <person name="Li M."/>
            <person name="Ming W."/>
            <person name="Munidasa M."/>
            <person name="Muniz J."/>
            <person name="Nguyen L."/>
            <person name="Ongeri F."/>
            <person name="Osuji N."/>
            <person name="Pu L.-L."/>
            <person name="Puazo M."/>
            <person name="Qu C."/>
            <person name="Quiroz J."/>
            <person name="Raj R."/>
            <person name="Weissenberger G."/>
            <person name="Xin Y."/>
            <person name="Zou X."/>
            <person name="Han Y."/>
            <person name="Richards S."/>
            <person name="Worley K."/>
            <person name="Muzny D."/>
            <person name="Gibbs R."/>
        </authorList>
    </citation>
    <scope>NUCLEOTIDE SEQUENCE</scope>
    <source>
        <strain evidence="1">Sampled in the wild</strain>
    </source>
</reference>
<evidence type="ECO:0000313" key="2">
    <source>
        <dbReference type="Proteomes" id="UP000792457"/>
    </source>
</evidence>
<evidence type="ECO:0000313" key="1">
    <source>
        <dbReference type="EMBL" id="KAG8234437.1"/>
    </source>
</evidence>
<keyword evidence="2" id="KW-1185">Reference proteome</keyword>
<dbReference type="EMBL" id="KZ308813">
    <property type="protein sequence ID" value="KAG8234437.1"/>
    <property type="molecule type" value="Genomic_DNA"/>
</dbReference>
<reference evidence="1" key="2">
    <citation type="submission" date="2017-10" db="EMBL/GenBank/DDBJ databases">
        <title>Ladona fulva Genome sequencing and assembly.</title>
        <authorList>
            <person name="Murali S."/>
            <person name="Richards S."/>
            <person name="Bandaranaike D."/>
            <person name="Bellair M."/>
            <person name="Blankenburg K."/>
            <person name="Chao H."/>
            <person name="Dinh H."/>
            <person name="Doddapaneni H."/>
            <person name="Dugan-Rocha S."/>
            <person name="Elkadiri S."/>
            <person name="Gnanaolivu R."/>
            <person name="Hernandez B."/>
            <person name="Skinner E."/>
            <person name="Javaid M."/>
            <person name="Lee S."/>
            <person name="Li M."/>
            <person name="Ming W."/>
            <person name="Munidasa M."/>
            <person name="Muniz J."/>
            <person name="Nguyen L."/>
            <person name="Hughes D."/>
            <person name="Osuji N."/>
            <person name="Pu L.-L."/>
            <person name="Puazo M."/>
            <person name="Qu C."/>
            <person name="Quiroz J."/>
            <person name="Raj R."/>
            <person name="Weissenberger G."/>
            <person name="Xin Y."/>
            <person name="Zou X."/>
            <person name="Han Y."/>
            <person name="Worley K."/>
            <person name="Muzny D."/>
            <person name="Gibbs R."/>
        </authorList>
    </citation>
    <scope>NUCLEOTIDE SEQUENCE</scope>
    <source>
        <strain evidence="1">Sampled in the wild</strain>
    </source>
</reference>
<sequence>MPGQSYRRDECVNFAIQKGLDASRSTIKFFKHNDMDDLERLLIEQAKEDVRKMKEWSRMNTSN</sequence>
<dbReference type="InterPro" id="IPR015421">
    <property type="entry name" value="PyrdxlP-dep_Trfase_major"/>
</dbReference>
<protein>
    <submittedName>
        <fullName evidence="1">Uncharacterized protein</fullName>
    </submittedName>
</protein>
<organism evidence="1 2">
    <name type="scientific">Ladona fulva</name>
    <name type="common">Scarce chaser dragonfly</name>
    <name type="synonym">Libellula fulva</name>
    <dbReference type="NCBI Taxonomy" id="123851"/>
    <lineage>
        <taxon>Eukaryota</taxon>
        <taxon>Metazoa</taxon>
        <taxon>Ecdysozoa</taxon>
        <taxon>Arthropoda</taxon>
        <taxon>Hexapoda</taxon>
        <taxon>Insecta</taxon>
        <taxon>Pterygota</taxon>
        <taxon>Palaeoptera</taxon>
        <taxon>Odonata</taxon>
        <taxon>Epiprocta</taxon>
        <taxon>Anisoptera</taxon>
        <taxon>Libelluloidea</taxon>
        <taxon>Libellulidae</taxon>
        <taxon>Ladona</taxon>
    </lineage>
</organism>
<dbReference type="AlphaFoldDB" id="A0A8K0KG77"/>
<dbReference type="OrthoDB" id="3168162at2759"/>
<dbReference type="Gene3D" id="3.40.640.10">
    <property type="entry name" value="Type I PLP-dependent aspartate aminotransferase-like (Major domain)"/>
    <property type="match status" value="1"/>
</dbReference>
<dbReference type="Proteomes" id="UP000792457">
    <property type="component" value="Unassembled WGS sequence"/>
</dbReference>
<name>A0A8K0KG77_LADFU</name>
<comment type="caution">
    <text evidence="1">The sequence shown here is derived from an EMBL/GenBank/DDBJ whole genome shotgun (WGS) entry which is preliminary data.</text>
</comment>